<keyword evidence="1" id="KW-1133">Transmembrane helix</keyword>
<evidence type="ECO:0000313" key="4">
    <source>
        <dbReference type="WBParaSite" id="PTRK_0001152900.1"/>
    </source>
</evidence>
<keyword evidence="3" id="KW-1185">Reference proteome</keyword>
<dbReference type="PANTHER" id="PTHR33748">
    <property type="entry name" value="PROTEIN CBG04600"/>
    <property type="match status" value="1"/>
</dbReference>
<keyword evidence="2" id="KW-0732">Signal</keyword>
<reference evidence="4" key="1">
    <citation type="submission" date="2017-02" db="UniProtKB">
        <authorList>
            <consortium name="WormBaseParasite"/>
        </authorList>
    </citation>
    <scope>IDENTIFICATION</scope>
</reference>
<dbReference type="WBParaSite" id="PTRK_0001152900.1">
    <property type="protein sequence ID" value="PTRK_0001152900.1"/>
    <property type="gene ID" value="PTRK_0001152900"/>
</dbReference>
<sequence>MLIYFSIIFLIKFFGILEGTEVNYISWTPETYPDSLIDLDLCHIRVPSFICDANKLLNDHEEQKGVEYLQTKIEKVRRSTHCPCNHPELGLPGCGHTSLGFTISIAVFSKLHRHTDFVDEIEKKYAMSLFTETLRKRQRRGECEEDIMIALAVDDGIIWTSLGVIAHKIITTELINDISNVADTFFQNGKYTEGLAFMVDTYGKLLRNEDVEINKCNHCIFGIFPIWSIIVIAIVIIIIIIIIFVITVILCKRKYSNKRDSYTLGVRTGNEKVKTKHIIRKETQKDERKI</sequence>
<proteinExistence type="predicted"/>
<protein>
    <submittedName>
        <fullName evidence="4">TPM domain-containing protein</fullName>
    </submittedName>
</protein>
<feature type="chain" id="PRO_5005892388" evidence="2">
    <location>
        <begin position="20"/>
        <end position="290"/>
    </location>
</feature>
<dbReference type="Pfam" id="PF17175">
    <property type="entry name" value="MOLO1"/>
    <property type="match status" value="1"/>
</dbReference>
<feature type="transmembrane region" description="Helical" evidence="1">
    <location>
        <begin position="224"/>
        <end position="251"/>
    </location>
</feature>
<evidence type="ECO:0000313" key="3">
    <source>
        <dbReference type="Proteomes" id="UP000038045"/>
    </source>
</evidence>
<dbReference type="Gene3D" id="3.10.310.50">
    <property type="match status" value="1"/>
</dbReference>
<dbReference type="GO" id="GO:0005892">
    <property type="term" value="C:acetylcholine-gated channel complex"/>
    <property type="evidence" value="ECO:0007669"/>
    <property type="project" value="InterPro"/>
</dbReference>
<evidence type="ECO:0000256" key="2">
    <source>
        <dbReference type="SAM" id="SignalP"/>
    </source>
</evidence>
<evidence type="ECO:0000256" key="1">
    <source>
        <dbReference type="SAM" id="Phobius"/>
    </source>
</evidence>
<keyword evidence="1" id="KW-0812">Transmembrane</keyword>
<dbReference type="InterPro" id="IPR033438">
    <property type="entry name" value="MOLO1"/>
</dbReference>
<dbReference type="AlphaFoldDB" id="A0A0N4ZSP7"/>
<keyword evidence="1" id="KW-0472">Membrane</keyword>
<name>A0A0N4ZSP7_PARTI</name>
<organism evidence="3 4">
    <name type="scientific">Parastrongyloides trichosuri</name>
    <name type="common">Possum-specific nematode worm</name>
    <dbReference type="NCBI Taxonomy" id="131310"/>
    <lineage>
        <taxon>Eukaryota</taxon>
        <taxon>Metazoa</taxon>
        <taxon>Ecdysozoa</taxon>
        <taxon>Nematoda</taxon>
        <taxon>Chromadorea</taxon>
        <taxon>Rhabditida</taxon>
        <taxon>Tylenchina</taxon>
        <taxon>Panagrolaimomorpha</taxon>
        <taxon>Strongyloidoidea</taxon>
        <taxon>Strongyloididae</taxon>
        <taxon>Parastrongyloides</taxon>
    </lineage>
</organism>
<feature type="signal peptide" evidence="2">
    <location>
        <begin position="1"/>
        <end position="19"/>
    </location>
</feature>
<dbReference type="PANTHER" id="PTHR33748:SF5">
    <property type="entry name" value="GROUND-LIKE DOMAIN-CONTAINING PROTEIN"/>
    <property type="match status" value="1"/>
</dbReference>
<accession>A0A0N4ZSP7</accession>
<dbReference type="Proteomes" id="UP000038045">
    <property type="component" value="Unplaced"/>
</dbReference>